<dbReference type="RefSeq" id="XP_022460798.1">
    <property type="nucleotide sequence ID" value="XM_022605914.1"/>
</dbReference>
<protein>
    <recommendedName>
        <fullName evidence="4">Vacuolar protein sorting-associated protein 45</fullName>
    </recommendedName>
</protein>
<dbReference type="Gene3D" id="1.25.40.60">
    <property type="match status" value="1"/>
</dbReference>
<accession>W6MR28</accession>
<evidence type="ECO:0000313" key="3">
    <source>
        <dbReference type="Proteomes" id="UP000019384"/>
    </source>
</evidence>
<dbReference type="Gene3D" id="3.40.50.1910">
    <property type="match status" value="1"/>
</dbReference>
<organism evidence="2 3">
    <name type="scientific">Kuraishia capsulata CBS 1993</name>
    <dbReference type="NCBI Taxonomy" id="1382522"/>
    <lineage>
        <taxon>Eukaryota</taxon>
        <taxon>Fungi</taxon>
        <taxon>Dikarya</taxon>
        <taxon>Ascomycota</taxon>
        <taxon>Saccharomycotina</taxon>
        <taxon>Pichiomycetes</taxon>
        <taxon>Pichiales</taxon>
        <taxon>Pichiaceae</taxon>
        <taxon>Kuraishia</taxon>
    </lineage>
</organism>
<dbReference type="InterPro" id="IPR027482">
    <property type="entry name" value="Sec1-like_dom2"/>
</dbReference>
<dbReference type="Gene3D" id="3.40.50.2060">
    <property type="match status" value="1"/>
</dbReference>
<evidence type="ECO:0000256" key="1">
    <source>
        <dbReference type="ARBA" id="ARBA00009884"/>
    </source>
</evidence>
<gene>
    <name evidence="2" type="ORF">KUCA_T00004793001</name>
</gene>
<proteinExistence type="inferred from homology"/>
<dbReference type="STRING" id="1382522.W6MR28"/>
<dbReference type="InterPro" id="IPR001619">
    <property type="entry name" value="Sec1-like"/>
</dbReference>
<dbReference type="GeneID" id="34522186"/>
<dbReference type="InterPro" id="IPR043154">
    <property type="entry name" value="Sec-1-like_dom1"/>
</dbReference>
<reference evidence="2" key="1">
    <citation type="submission" date="2013-12" db="EMBL/GenBank/DDBJ databases">
        <authorList>
            <person name="Genoscope - CEA"/>
        </authorList>
    </citation>
    <scope>NUCLEOTIDE SEQUENCE</scope>
    <source>
        <strain evidence="2">CBS 1993</strain>
    </source>
</reference>
<dbReference type="Proteomes" id="UP000019384">
    <property type="component" value="Unassembled WGS sequence"/>
</dbReference>
<dbReference type="EMBL" id="HG793130">
    <property type="protein sequence ID" value="CDK28808.1"/>
    <property type="molecule type" value="Genomic_DNA"/>
</dbReference>
<dbReference type="OrthoDB" id="10266265at2759"/>
<dbReference type="InterPro" id="IPR043127">
    <property type="entry name" value="Sec-1-like_dom3a"/>
</dbReference>
<comment type="similarity">
    <text evidence="1">Belongs to the STXBP/unc-18/SEC1 family.</text>
</comment>
<dbReference type="Gene3D" id="3.90.830.10">
    <property type="entry name" value="Syntaxin Binding Protein 1, Chain A, domain 2"/>
    <property type="match status" value="1"/>
</dbReference>
<keyword evidence="3" id="KW-1185">Reference proteome</keyword>
<dbReference type="PANTHER" id="PTHR11679">
    <property type="entry name" value="VESICLE PROTEIN SORTING-ASSOCIATED"/>
    <property type="match status" value="1"/>
</dbReference>
<dbReference type="AlphaFoldDB" id="W6MR28"/>
<dbReference type="PIRSF" id="PIRSF005715">
    <property type="entry name" value="VPS45_Sec1"/>
    <property type="match status" value="1"/>
</dbReference>
<dbReference type="HOGENOM" id="CLU_013933_3_1_1"/>
<evidence type="ECO:0008006" key="4">
    <source>
        <dbReference type="Google" id="ProtNLM"/>
    </source>
</evidence>
<sequence length="601" mass="67799">MDLLKVSHGYVDRILARSDNDSSDIRVLLLDQFTGPIISLVSTQSELLQHEVYLIDRLENLSRDKMRHLKCICFVKPTEETITALVDELQNPKYSGYSIYFNNIVSKPQLERLAESDNMELVSKVVEIFEDYYVVNKDLFSFNQSDIFGSAIDSWSPGVFNKVSEGMMSVLLSLKAKPIIRFERNSKMASKLASDLAYEISQNVQLFEFGVKQDTPPLLLILDRKNDPITPLLIPWTFQSMVHELIGIANNTVDLSCIPNAPKELKQVVLSSDQDTFYHDSMYLNFGDLSDKIKHYVDQYKQQTKNNLNMDSLQDMKKFMESYPEFRKLSNNVAKHMTLASELDRRINADRLWEVSELEQTMSCNENHNHDLQELERLLQDRPNPENPSNPVVPISEDAKIRLLALYALRYESNSNNQLPRLLKLLGSQGVAPDKLTFISSLLAYAGLKRRIDDADSTVFTKATNSLIAGLTANHETDNIYMQHIPRVESIVSKCAKGKLPAVQFPVADSSDGQQRNANLVNERSQDIILFFVGGVTYEEARVIANLNAQNDSVRIVIGGTCIHNTSSFVESIHKAGEKWGLGVGGGANGAKSRLHSRMDI</sequence>
<evidence type="ECO:0000313" key="2">
    <source>
        <dbReference type="EMBL" id="CDK28808.1"/>
    </source>
</evidence>
<dbReference type="Pfam" id="PF00995">
    <property type="entry name" value="Sec1"/>
    <property type="match status" value="1"/>
</dbReference>
<dbReference type="GO" id="GO:0016192">
    <property type="term" value="P:vesicle-mediated transport"/>
    <property type="evidence" value="ECO:0007669"/>
    <property type="project" value="InterPro"/>
</dbReference>
<dbReference type="SUPFAM" id="SSF56815">
    <property type="entry name" value="Sec1/munc18-like (SM) proteins"/>
    <property type="match status" value="1"/>
</dbReference>
<dbReference type="InterPro" id="IPR036045">
    <property type="entry name" value="Sec1-like_sf"/>
</dbReference>
<reference evidence="2" key="2">
    <citation type="submission" date="2014-02" db="EMBL/GenBank/DDBJ databases">
        <title>Complete DNA sequence of /Kuraishia capsulata/ illustrates novel genomic features among budding yeasts (/Saccharomycotina/).</title>
        <authorList>
            <person name="Morales L."/>
            <person name="Noel B."/>
            <person name="Porcel B."/>
            <person name="Marcet-Houben M."/>
            <person name="Hullo M-F."/>
            <person name="Sacerdot C."/>
            <person name="Tekaia F."/>
            <person name="Leh-Louis V."/>
            <person name="Despons L."/>
            <person name="Khanna V."/>
            <person name="Aury J-M."/>
            <person name="Barbe V."/>
            <person name="Couloux A."/>
            <person name="Labadie K."/>
            <person name="Pelletier E."/>
            <person name="Souciet J-L."/>
            <person name="Boekhout T."/>
            <person name="Gabaldon T."/>
            <person name="Wincker P."/>
            <person name="Dujon B."/>
        </authorList>
    </citation>
    <scope>NUCLEOTIDE SEQUENCE</scope>
    <source>
        <strain evidence="2">CBS 1993</strain>
    </source>
</reference>
<name>W6MR28_9ASCO</name>